<evidence type="ECO:0000256" key="2">
    <source>
        <dbReference type="PIRSR" id="PIRSR630564-1"/>
    </source>
</evidence>
<name>A0A6A6GHN8_9PEZI</name>
<dbReference type="SUPFAM" id="SSF50729">
    <property type="entry name" value="PH domain-like"/>
    <property type="match status" value="1"/>
</dbReference>
<dbReference type="GO" id="GO:0005737">
    <property type="term" value="C:cytoplasm"/>
    <property type="evidence" value="ECO:0007669"/>
    <property type="project" value="TreeGrafter"/>
</dbReference>
<dbReference type="PANTHER" id="PTHR10807:SF128">
    <property type="entry name" value="PHOSPHATIDYLINOSITOL-3,5-BISPHOSPHATE 3-PHOSPHATASE"/>
    <property type="match status" value="1"/>
</dbReference>
<dbReference type="GO" id="GO:0016020">
    <property type="term" value="C:membrane"/>
    <property type="evidence" value="ECO:0007669"/>
    <property type="project" value="TreeGrafter"/>
</dbReference>
<feature type="compositionally biased region" description="Low complexity" evidence="4">
    <location>
        <begin position="525"/>
        <end position="534"/>
    </location>
</feature>
<feature type="compositionally biased region" description="Low complexity" evidence="4">
    <location>
        <begin position="751"/>
        <end position="763"/>
    </location>
</feature>
<dbReference type="InterPro" id="IPR016130">
    <property type="entry name" value="Tyr_Pase_AS"/>
</dbReference>
<dbReference type="EMBL" id="ML992504">
    <property type="protein sequence ID" value="KAF2225244.1"/>
    <property type="molecule type" value="Genomic_DNA"/>
</dbReference>
<dbReference type="Gene3D" id="2.30.29.30">
    <property type="entry name" value="Pleckstrin-homology domain (PH domain)/Phosphotyrosine-binding domain (PTB)"/>
    <property type="match status" value="1"/>
</dbReference>
<feature type="binding site" evidence="3">
    <location>
        <begin position="422"/>
        <end position="428"/>
    </location>
    <ligand>
        <name>substrate</name>
    </ligand>
</feature>
<proteinExistence type="inferred from homology"/>
<feature type="binding site" evidence="3">
    <location>
        <begin position="358"/>
        <end position="359"/>
    </location>
    <ligand>
        <name>substrate</name>
    </ligand>
</feature>
<dbReference type="OrthoDB" id="271628at2759"/>
<feature type="compositionally biased region" description="Basic and acidic residues" evidence="4">
    <location>
        <begin position="535"/>
        <end position="545"/>
    </location>
</feature>
<protein>
    <submittedName>
        <fullName evidence="6">Protein-tyrosine phosphatase-like protein</fullName>
    </submittedName>
</protein>
<evidence type="ECO:0000256" key="4">
    <source>
        <dbReference type="SAM" id="MobiDB-lite"/>
    </source>
</evidence>
<feature type="region of interest" description="Disordered" evidence="4">
    <location>
        <begin position="517"/>
        <end position="545"/>
    </location>
</feature>
<evidence type="ECO:0000256" key="3">
    <source>
        <dbReference type="PIRSR" id="PIRSR630564-2"/>
    </source>
</evidence>
<gene>
    <name evidence="6" type="ORF">BDZ85DRAFT_259881</name>
</gene>
<dbReference type="InterPro" id="IPR029021">
    <property type="entry name" value="Prot-tyrosine_phosphatase-like"/>
</dbReference>
<dbReference type="InterPro" id="IPR030564">
    <property type="entry name" value="Myotubularin"/>
</dbReference>
<evidence type="ECO:0000313" key="6">
    <source>
        <dbReference type="EMBL" id="KAF2225244.1"/>
    </source>
</evidence>
<evidence type="ECO:0000256" key="1">
    <source>
        <dbReference type="ARBA" id="ARBA00007471"/>
    </source>
</evidence>
<sequence length="804" mass="90688">MDKIKGLKVGSNGKPALGQFGSFKEVKDVVLCRRGDRFTGTLYISEHHLIFSWSLPTGSDSKPKVRQVWISYPLISRCVFRPEPAALRQKPSIRLQCRDFTFIAFQLPEEEVARDVFEAIKALTCLGSHLDKLHAFAYKPPSEEVRCNGWELYDARREFRRMGIGPKEADKGWRISEINHDYVYSPTYPSVLVVPSTVSDNVLKHGSAYRSKARIPALTYLHPVNNCSITRSSQPMVGLLKGKRNPQDERLVQAIFSTSRPKSATPGLDPTSLSDIPADMVAIQDDGRASTDGEDHKLAHHRSEPDLKTAKIYGAQQRNLIIDARPLMNARANQVGGMGSENMEYYKDATITFLGIDNIHVMRDSLGRVVEALQHSDYTNLGPDQDLLAKSKWLKYISLVVKGADLVARQIGINHSHVLIHCSDGWDRTSQISSLSQLCLDPYYRTIEGFIVLVEKDWLSFGHMFRRRTGPLSHDKAFEIENDRPRPSTNVNGTAQPPANAFENAIFTARGFFNKKNDSRENLVDPSDMDSSPSRSKDDKIGTKHSETSPIFHQFLDATWQLLRQHPNRFEFNERFLRRLLYQLYAAQYGTFLFDNERERAEWRASERTRSVWDYFLSRKHQFVNPDYDADIDDKIVGKERLIFPDASKIRWWAEVFGRTDEEMNGTSTQPAISLPKEEEPVVIGLESADVAAGPAFNGEMERNDPGWSMEKLSSSLSGSFVGIGRSAPTSRPRTPVKKENSRISMGDGQADSSSKADTSSWSNVTPLRSEKGEEETPTKDAAPLRNEINFAAFAKDSAFRDGR</sequence>
<accession>A0A6A6GHN8</accession>
<dbReference type="SUPFAM" id="SSF52799">
    <property type="entry name" value="(Phosphotyrosine protein) phosphatases II"/>
    <property type="match status" value="1"/>
</dbReference>
<dbReference type="PANTHER" id="PTHR10807">
    <property type="entry name" value="MYOTUBULARIN-RELATED"/>
    <property type="match status" value="1"/>
</dbReference>
<dbReference type="AlphaFoldDB" id="A0A6A6GHN8"/>
<feature type="active site" description="Phosphocysteine intermediate" evidence="2">
    <location>
        <position position="422"/>
    </location>
</feature>
<dbReference type="InterPro" id="IPR010569">
    <property type="entry name" value="Myotubularin-like_Pase_dom"/>
</dbReference>
<keyword evidence="7" id="KW-1185">Reference proteome</keyword>
<feature type="domain" description="Myotubularin phosphatase" evidence="5">
    <location>
        <begin position="149"/>
        <end position="657"/>
    </location>
</feature>
<organism evidence="6 7">
    <name type="scientific">Elsinoe ampelina</name>
    <dbReference type="NCBI Taxonomy" id="302913"/>
    <lineage>
        <taxon>Eukaryota</taxon>
        <taxon>Fungi</taxon>
        <taxon>Dikarya</taxon>
        <taxon>Ascomycota</taxon>
        <taxon>Pezizomycotina</taxon>
        <taxon>Dothideomycetes</taxon>
        <taxon>Dothideomycetidae</taxon>
        <taxon>Myriangiales</taxon>
        <taxon>Elsinoaceae</taxon>
        <taxon>Elsinoe</taxon>
    </lineage>
</organism>
<dbReference type="PROSITE" id="PS00383">
    <property type="entry name" value="TYR_PHOSPHATASE_1"/>
    <property type="match status" value="1"/>
</dbReference>
<dbReference type="Pfam" id="PF21098">
    <property type="entry name" value="PH-GRAM_MTMR6-like"/>
    <property type="match status" value="1"/>
</dbReference>
<feature type="region of interest" description="Disordered" evidence="4">
    <location>
        <begin position="720"/>
        <end position="788"/>
    </location>
</feature>
<feature type="compositionally biased region" description="Basic and acidic residues" evidence="4">
    <location>
        <begin position="769"/>
        <end position="779"/>
    </location>
</feature>
<dbReference type="Proteomes" id="UP000799538">
    <property type="component" value="Unassembled WGS sequence"/>
</dbReference>
<reference evidence="7" key="1">
    <citation type="journal article" date="2020" name="Stud. Mycol.">
        <title>101 Dothideomycetes genomes: A test case for predicting lifestyles and emergence of pathogens.</title>
        <authorList>
            <person name="Haridas S."/>
            <person name="Albert R."/>
            <person name="Binder M."/>
            <person name="Bloem J."/>
            <person name="LaButti K."/>
            <person name="Salamov A."/>
            <person name="Andreopoulos B."/>
            <person name="Baker S."/>
            <person name="Barry K."/>
            <person name="Bills G."/>
            <person name="Bluhm B."/>
            <person name="Cannon C."/>
            <person name="Castanera R."/>
            <person name="Culley D."/>
            <person name="Daum C."/>
            <person name="Ezra D."/>
            <person name="Gonzalez J."/>
            <person name="Henrissat B."/>
            <person name="Kuo A."/>
            <person name="Liang C."/>
            <person name="Lipzen A."/>
            <person name="Lutzoni F."/>
            <person name="Magnuson J."/>
            <person name="Mondo S."/>
            <person name="Nolan M."/>
            <person name="Ohm R."/>
            <person name="Pangilinan J."/>
            <person name="Park H.-J."/>
            <person name="Ramirez L."/>
            <person name="Alfaro M."/>
            <person name="Sun H."/>
            <person name="Tritt A."/>
            <person name="Yoshinaga Y."/>
            <person name="Zwiers L.-H."/>
            <person name="Turgeon B."/>
            <person name="Goodwin S."/>
            <person name="Spatafora J."/>
            <person name="Crous P."/>
            <person name="Grigoriev I."/>
        </authorList>
    </citation>
    <scope>NUCLEOTIDE SEQUENCE [LARGE SCALE GENOMIC DNA]</scope>
    <source>
        <strain evidence="7">CECT 20119</strain>
    </source>
</reference>
<evidence type="ECO:0000313" key="7">
    <source>
        <dbReference type="Proteomes" id="UP000799538"/>
    </source>
</evidence>
<dbReference type="InterPro" id="IPR011993">
    <property type="entry name" value="PH-like_dom_sf"/>
</dbReference>
<dbReference type="GO" id="GO:0046856">
    <property type="term" value="P:phosphatidylinositol dephosphorylation"/>
    <property type="evidence" value="ECO:0007669"/>
    <property type="project" value="TreeGrafter"/>
</dbReference>
<dbReference type="Pfam" id="PF06602">
    <property type="entry name" value="Myotub-related"/>
    <property type="match status" value="1"/>
</dbReference>
<comment type="similarity">
    <text evidence="1">Belongs to the protein-tyrosine phosphatase family. Non-receptor class myotubularin subfamily.</text>
</comment>
<evidence type="ECO:0000259" key="5">
    <source>
        <dbReference type="PROSITE" id="PS51339"/>
    </source>
</evidence>
<dbReference type="PROSITE" id="PS51339">
    <property type="entry name" value="PPASE_MYOTUBULARIN"/>
    <property type="match status" value="1"/>
</dbReference>
<dbReference type="InterPro" id="IPR048994">
    <property type="entry name" value="PH-GRAM_MTMR6-9"/>
</dbReference>
<dbReference type="GO" id="GO:0004438">
    <property type="term" value="F:phosphatidylinositol-3-phosphate phosphatase activity"/>
    <property type="evidence" value="ECO:0007669"/>
    <property type="project" value="TreeGrafter"/>
</dbReference>